<accession>A0ABD3J5P0</accession>
<gene>
    <name evidence="1" type="ORF">ACJRO7_005379</name>
</gene>
<evidence type="ECO:0000313" key="2">
    <source>
        <dbReference type="Proteomes" id="UP001634007"/>
    </source>
</evidence>
<keyword evidence="2" id="KW-1185">Reference proteome</keyword>
<dbReference type="Proteomes" id="UP001634007">
    <property type="component" value="Unassembled WGS sequence"/>
</dbReference>
<organism evidence="1 2">
    <name type="scientific">Eucalyptus globulus</name>
    <name type="common">Tasmanian blue gum</name>
    <dbReference type="NCBI Taxonomy" id="34317"/>
    <lineage>
        <taxon>Eukaryota</taxon>
        <taxon>Viridiplantae</taxon>
        <taxon>Streptophyta</taxon>
        <taxon>Embryophyta</taxon>
        <taxon>Tracheophyta</taxon>
        <taxon>Spermatophyta</taxon>
        <taxon>Magnoliopsida</taxon>
        <taxon>eudicotyledons</taxon>
        <taxon>Gunneridae</taxon>
        <taxon>Pentapetalae</taxon>
        <taxon>rosids</taxon>
        <taxon>malvids</taxon>
        <taxon>Myrtales</taxon>
        <taxon>Myrtaceae</taxon>
        <taxon>Myrtoideae</taxon>
        <taxon>Eucalypteae</taxon>
        <taxon>Eucalyptus</taxon>
    </lineage>
</organism>
<proteinExistence type="predicted"/>
<dbReference type="PANTHER" id="PTHR48210:SF1">
    <property type="entry name" value="OS05G0352800 PROTEIN"/>
    <property type="match status" value="1"/>
</dbReference>
<dbReference type="PANTHER" id="PTHR48210">
    <property type="entry name" value="OS05G0352800 PROTEIN"/>
    <property type="match status" value="1"/>
</dbReference>
<evidence type="ECO:0000313" key="1">
    <source>
        <dbReference type="EMBL" id="KAL3720555.1"/>
    </source>
</evidence>
<dbReference type="AlphaFoldDB" id="A0ABD3J5P0"/>
<dbReference type="EMBL" id="JBJKBG010000010">
    <property type="protein sequence ID" value="KAL3720555.1"/>
    <property type="molecule type" value="Genomic_DNA"/>
</dbReference>
<comment type="caution">
    <text evidence="1">The sequence shown here is derived from an EMBL/GenBank/DDBJ whole genome shotgun (WGS) entry which is preliminary data.</text>
</comment>
<reference evidence="1 2" key="1">
    <citation type="submission" date="2024-11" db="EMBL/GenBank/DDBJ databases">
        <title>Chromosome-level genome assembly of Eucalyptus globulus Labill. provides insights into its genome evolution.</title>
        <authorList>
            <person name="Li X."/>
        </authorList>
    </citation>
    <scope>NUCLEOTIDE SEQUENCE [LARGE SCALE GENOMIC DNA]</scope>
    <source>
        <strain evidence="1">CL2024</strain>
        <tissue evidence="1">Fresh tender leaves</tissue>
    </source>
</reference>
<protein>
    <submittedName>
        <fullName evidence="1">Uncharacterized protein</fullName>
    </submittedName>
</protein>
<sequence length="81" mass="9318">MKEECHFTNYSVEEKKQAAADVLDRYSQVGHGLDRETIRHCDLRLHLMKDISELPAIVKKEPFQSPANSDAVGEIVELWYS</sequence>
<name>A0ABD3J5P0_EUCGL</name>